<accession>A0A0F9BAE3</accession>
<name>A0A0F9BAE3_9ZZZZ</name>
<reference evidence="1" key="1">
    <citation type="journal article" date="2015" name="Nature">
        <title>Complex archaea that bridge the gap between prokaryotes and eukaryotes.</title>
        <authorList>
            <person name="Spang A."/>
            <person name="Saw J.H."/>
            <person name="Jorgensen S.L."/>
            <person name="Zaremba-Niedzwiedzka K."/>
            <person name="Martijn J."/>
            <person name="Lind A.E."/>
            <person name="van Eijk R."/>
            <person name="Schleper C."/>
            <person name="Guy L."/>
            <person name="Ettema T.J."/>
        </authorList>
    </citation>
    <scope>NUCLEOTIDE SEQUENCE</scope>
</reference>
<organism evidence="1">
    <name type="scientific">marine sediment metagenome</name>
    <dbReference type="NCBI Taxonomy" id="412755"/>
    <lineage>
        <taxon>unclassified sequences</taxon>
        <taxon>metagenomes</taxon>
        <taxon>ecological metagenomes</taxon>
    </lineage>
</organism>
<comment type="caution">
    <text evidence="1">The sequence shown here is derived from an EMBL/GenBank/DDBJ whole genome shotgun (WGS) entry which is preliminary data.</text>
</comment>
<sequence length="369" mass="42677">IGTVGMNDPLFIGSIADEFYPSLAKHFPVWVEAIKRVRKERPDKVFYPYIAGGAKALKPFVEPLAETGCIFAYERYLPEKRTEKEAKEYLEKRLKNEMVEFNKYAPGFAKQCIYVLGFMCGPRETCNKNPATDYKVYLDMQFHLLATDPLFKGLYGVAEYRSTYCDEEYLRWCAKLFRHYCIEGSTERLTSDPYELKHIRNPDFEQDLAGWTVQAAAPDSIQTKKIKGYGWFQGRYPRSEEGDTFLWMKRNAGKPNVISQQIRNLEPGRFYSVKMYSADLKNISKWQIHQISLEVEGAEPVLGEEIEDAFSSVHPVEKFGKAECYFNFRRIVFKATADKARLIISDEAAPVGQELTFNFIEVEPYLMTE</sequence>
<feature type="non-terminal residue" evidence="1">
    <location>
        <position position="1"/>
    </location>
</feature>
<evidence type="ECO:0000313" key="1">
    <source>
        <dbReference type="EMBL" id="KKL18919.1"/>
    </source>
</evidence>
<gene>
    <name evidence="1" type="ORF">LCGC14_2470700</name>
</gene>
<protein>
    <submittedName>
        <fullName evidence="1">Uncharacterized protein</fullName>
    </submittedName>
</protein>
<dbReference type="AlphaFoldDB" id="A0A0F9BAE3"/>
<dbReference type="EMBL" id="LAZR01038679">
    <property type="protein sequence ID" value="KKL18919.1"/>
    <property type="molecule type" value="Genomic_DNA"/>
</dbReference>
<proteinExistence type="predicted"/>